<evidence type="ECO:0000256" key="4">
    <source>
        <dbReference type="ARBA" id="ARBA00023002"/>
    </source>
</evidence>
<evidence type="ECO:0000256" key="3">
    <source>
        <dbReference type="ARBA" id="ARBA00022723"/>
    </source>
</evidence>
<keyword evidence="5" id="KW-0408">Iron</keyword>
<evidence type="ECO:0000313" key="8">
    <source>
        <dbReference type="Proteomes" id="UP001153461"/>
    </source>
</evidence>
<accession>A0A9W4HNM2</accession>
<reference evidence="7" key="1">
    <citation type="submission" date="2021-07" db="EMBL/GenBank/DDBJ databases">
        <authorList>
            <person name="Branca A.L. A."/>
        </authorList>
    </citation>
    <scope>NUCLEOTIDE SEQUENCE</scope>
</reference>
<keyword evidence="3" id="KW-0479">Metal-binding</keyword>
<dbReference type="GO" id="GO:0005506">
    <property type="term" value="F:iron ion binding"/>
    <property type="evidence" value="ECO:0007669"/>
    <property type="project" value="InterPro"/>
</dbReference>
<evidence type="ECO:0008006" key="9">
    <source>
        <dbReference type="Google" id="ProtNLM"/>
    </source>
</evidence>
<dbReference type="PANTHER" id="PTHR46206">
    <property type="entry name" value="CYTOCHROME P450"/>
    <property type="match status" value="1"/>
</dbReference>
<keyword evidence="4" id="KW-0560">Oxidoreductase</keyword>
<evidence type="ECO:0000256" key="2">
    <source>
        <dbReference type="ARBA" id="ARBA00010617"/>
    </source>
</evidence>
<evidence type="ECO:0000256" key="5">
    <source>
        <dbReference type="ARBA" id="ARBA00023004"/>
    </source>
</evidence>
<comment type="similarity">
    <text evidence="2">Belongs to the cytochrome P450 family.</text>
</comment>
<evidence type="ECO:0000313" key="7">
    <source>
        <dbReference type="EMBL" id="CAG8100610.1"/>
    </source>
</evidence>
<dbReference type="AlphaFoldDB" id="A0A9W4HNM2"/>
<dbReference type="Gene3D" id="1.10.630.10">
    <property type="entry name" value="Cytochrome P450"/>
    <property type="match status" value="1"/>
</dbReference>
<gene>
    <name evidence="7" type="ORF">PNAL_LOCUS4682</name>
</gene>
<evidence type="ECO:0000256" key="1">
    <source>
        <dbReference type="ARBA" id="ARBA00001971"/>
    </source>
</evidence>
<dbReference type="GO" id="GO:0004497">
    <property type="term" value="F:monooxygenase activity"/>
    <property type="evidence" value="ECO:0007669"/>
    <property type="project" value="InterPro"/>
</dbReference>
<proteinExistence type="inferred from homology"/>
<dbReference type="GO" id="GO:0020037">
    <property type="term" value="F:heme binding"/>
    <property type="evidence" value="ECO:0007669"/>
    <property type="project" value="InterPro"/>
</dbReference>
<feature type="chain" id="PRO_5040961732" description="Cytochrome P450" evidence="6">
    <location>
        <begin position="27"/>
        <end position="550"/>
    </location>
</feature>
<dbReference type="GO" id="GO:0016705">
    <property type="term" value="F:oxidoreductase activity, acting on paired donors, with incorporation or reduction of molecular oxygen"/>
    <property type="evidence" value="ECO:0007669"/>
    <property type="project" value="InterPro"/>
</dbReference>
<dbReference type="PANTHER" id="PTHR46206:SF7">
    <property type="entry name" value="P450, PUTATIVE (EUROFUNG)-RELATED"/>
    <property type="match status" value="1"/>
</dbReference>
<dbReference type="Pfam" id="PF00067">
    <property type="entry name" value="p450"/>
    <property type="match status" value="1"/>
</dbReference>
<keyword evidence="6" id="KW-0732">Signal</keyword>
<dbReference type="InterPro" id="IPR001128">
    <property type="entry name" value="Cyt_P450"/>
</dbReference>
<dbReference type="CDD" id="cd11041">
    <property type="entry name" value="CYP503A1-like"/>
    <property type="match status" value="1"/>
</dbReference>
<organism evidence="7 8">
    <name type="scientific">Penicillium nalgiovense</name>
    <dbReference type="NCBI Taxonomy" id="60175"/>
    <lineage>
        <taxon>Eukaryota</taxon>
        <taxon>Fungi</taxon>
        <taxon>Dikarya</taxon>
        <taxon>Ascomycota</taxon>
        <taxon>Pezizomycotina</taxon>
        <taxon>Eurotiomycetes</taxon>
        <taxon>Eurotiomycetidae</taxon>
        <taxon>Eurotiales</taxon>
        <taxon>Aspergillaceae</taxon>
        <taxon>Penicillium</taxon>
    </lineage>
</organism>
<protein>
    <recommendedName>
        <fullName evidence="9">Cytochrome P450</fullName>
    </recommendedName>
</protein>
<dbReference type="InterPro" id="IPR036396">
    <property type="entry name" value="Cyt_P450_sf"/>
</dbReference>
<evidence type="ECO:0000256" key="6">
    <source>
        <dbReference type="SAM" id="SignalP"/>
    </source>
</evidence>
<dbReference type="GO" id="GO:0043386">
    <property type="term" value="P:mycotoxin biosynthetic process"/>
    <property type="evidence" value="ECO:0007669"/>
    <property type="project" value="UniProtKB-ARBA"/>
</dbReference>
<comment type="cofactor">
    <cofactor evidence="1">
        <name>heme</name>
        <dbReference type="ChEBI" id="CHEBI:30413"/>
    </cofactor>
</comment>
<dbReference type="Proteomes" id="UP001153461">
    <property type="component" value="Unassembled WGS sequence"/>
</dbReference>
<dbReference type="SUPFAM" id="SSF48264">
    <property type="entry name" value="Cytochrome P450"/>
    <property type="match status" value="1"/>
</dbReference>
<dbReference type="EMBL" id="CAJVNV010000188">
    <property type="protein sequence ID" value="CAG8100610.1"/>
    <property type="molecule type" value="Genomic_DNA"/>
</dbReference>
<feature type="signal peptide" evidence="6">
    <location>
        <begin position="1"/>
        <end position="26"/>
    </location>
</feature>
<sequence length="550" mass="62432">MALPFWPLVGVLVVVLYLLQRPPASSLGHIPTVKYNAYLPNFINRLIYYPKAASMISEGYQKYKDSPFRLLTGDGEVIVLPVKYQDELRHLPPSKLSSLHAQYENALGQYTNIIINTLLPSMTVRKKLTPSLGTDIVWFPYSQLQDPKRLIYIELGRVVPGVIDELRIAFDTALPGGEDTWIRINPCDLFTRLIALSTSRMMAGDALRENEEWLNVASNYAVNVGITILLLRPVPKYLRPIVAPFLLTVRTMKKQLRFAKDLFIPMIHERRLAEQVKDPNYTKPDDFLQWMMDLSEEKNEVLDPDTLAHHMLLLVTLAVTHTSTMALCHCLFDLVTRPEYIEPLREEMTRTLPDGWYKATQAALKDQARLDSFLRESQRFAPPGELSFHRIVKEPITLHDGLVLPVETHICFAAGPISKDAAFIKNPITFDGFRWCHNPQDRFVLTPELAETAAMPNGAGQEMHAEKPSSAHFVSITNTNMHFGFGLQACPGRFFAANTLKAILSRIILDYEFKFVKDLDGKRPGNLVVGEHILPSMNTEMLFRKRPIGL</sequence>
<name>A0A9W4HNM2_PENNA</name>
<dbReference type="OrthoDB" id="5392716at2759"/>
<comment type="caution">
    <text evidence="7">The sequence shown here is derived from an EMBL/GenBank/DDBJ whole genome shotgun (WGS) entry which is preliminary data.</text>
</comment>